<dbReference type="HAMAP" id="MF_00418">
    <property type="entry name" value="DapA"/>
    <property type="match status" value="1"/>
</dbReference>
<reference evidence="16 17" key="1">
    <citation type="submission" date="2019-08" db="EMBL/GenBank/DDBJ databases">
        <title>Acetobacter oryzioeni sp. nov., isolated from Korean rice wine vinegar.</title>
        <authorList>
            <person name="Baek J.H."/>
            <person name="Kim K.H."/>
            <person name="Jeon C.O."/>
            <person name="Han D.M."/>
        </authorList>
    </citation>
    <scope>NUCLEOTIDE SEQUENCE [LARGE SCALE GENOMIC DNA]</scope>
    <source>
        <strain evidence="16 17">B6</strain>
    </source>
</reference>
<feature type="site" description="Part of a proton relay during catalysis" evidence="12">
    <location>
        <position position="111"/>
    </location>
</feature>
<dbReference type="KEGG" id="aoy:EOV40_005480"/>
<comment type="function">
    <text evidence="1 12">Catalyzes the condensation of (S)-aspartate-beta-semialdehyde [(S)-ASA] and pyruvate to 4-hydroxy-tetrahydrodipicolinate (HTPA).</text>
</comment>
<evidence type="ECO:0000256" key="2">
    <source>
        <dbReference type="ARBA" id="ARBA00005120"/>
    </source>
</evidence>
<evidence type="ECO:0000256" key="4">
    <source>
        <dbReference type="ARBA" id="ARBA00012086"/>
    </source>
</evidence>
<dbReference type="Proteomes" id="UP000287027">
    <property type="component" value="Chromosome"/>
</dbReference>
<keyword evidence="10 12" id="KW-0704">Schiff base</keyword>
<feature type="active site" description="Proton donor/acceptor" evidence="12 14">
    <location>
        <position position="137"/>
    </location>
</feature>
<dbReference type="GO" id="GO:0009089">
    <property type="term" value="P:lysine biosynthetic process via diaminopimelate"/>
    <property type="evidence" value="ECO:0007669"/>
    <property type="project" value="UniProtKB-UniRule"/>
</dbReference>
<evidence type="ECO:0000256" key="5">
    <source>
        <dbReference type="ARBA" id="ARBA00022490"/>
    </source>
</evidence>
<feature type="binding site" evidence="12 15">
    <location>
        <position position="207"/>
    </location>
    <ligand>
        <name>pyruvate</name>
        <dbReference type="ChEBI" id="CHEBI:15361"/>
    </ligand>
</feature>
<evidence type="ECO:0000256" key="3">
    <source>
        <dbReference type="ARBA" id="ARBA00007592"/>
    </source>
</evidence>
<dbReference type="PROSITE" id="PS00666">
    <property type="entry name" value="DHDPS_2"/>
    <property type="match status" value="1"/>
</dbReference>
<keyword evidence="17" id="KW-1185">Reference proteome</keyword>
<dbReference type="GO" id="GO:0008840">
    <property type="term" value="F:4-hydroxy-tetrahydrodipicolinate synthase activity"/>
    <property type="evidence" value="ECO:0007669"/>
    <property type="project" value="UniProtKB-UniRule"/>
</dbReference>
<dbReference type="EC" id="4.3.3.7" evidence="4 12"/>
<evidence type="ECO:0000256" key="13">
    <source>
        <dbReference type="PIRNR" id="PIRNR001365"/>
    </source>
</evidence>
<dbReference type="GO" id="GO:0019877">
    <property type="term" value="P:diaminopimelate biosynthetic process"/>
    <property type="evidence" value="ECO:0007669"/>
    <property type="project" value="UniProtKB-UniRule"/>
</dbReference>
<name>A0A5B9GKF9_9PROT</name>
<protein>
    <recommendedName>
        <fullName evidence="4 12">4-hydroxy-tetrahydrodipicolinate synthase</fullName>
        <shortName evidence="12">HTPA synthase</shortName>
        <ecNumber evidence="4 12">4.3.3.7</ecNumber>
    </recommendedName>
</protein>
<comment type="pathway">
    <text evidence="2 12">Amino-acid biosynthesis; L-lysine biosynthesis via DAP pathway; (S)-tetrahydrodipicolinate from L-aspartate: step 3/4.</text>
</comment>
<evidence type="ECO:0000256" key="6">
    <source>
        <dbReference type="ARBA" id="ARBA00022605"/>
    </source>
</evidence>
<evidence type="ECO:0000256" key="7">
    <source>
        <dbReference type="ARBA" id="ARBA00022915"/>
    </source>
</evidence>
<dbReference type="InterPro" id="IPR013785">
    <property type="entry name" value="Aldolase_TIM"/>
</dbReference>
<evidence type="ECO:0000256" key="11">
    <source>
        <dbReference type="ARBA" id="ARBA00047836"/>
    </source>
</evidence>
<evidence type="ECO:0000256" key="14">
    <source>
        <dbReference type="PIRSR" id="PIRSR001365-1"/>
    </source>
</evidence>
<evidence type="ECO:0000256" key="15">
    <source>
        <dbReference type="PIRSR" id="PIRSR001365-2"/>
    </source>
</evidence>
<evidence type="ECO:0000313" key="17">
    <source>
        <dbReference type="Proteomes" id="UP000287027"/>
    </source>
</evidence>
<keyword evidence="8 12" id="KW-0457">Lysine biosynthesis</keyword>
<dbReference type="SMART" id="SM01130">
    <property type="entry name" value="DHDPS"/>
    <property type="match status" value="1"/>
</dbReference>
<keyword evidence="9 12" id="KW-0456">Lyase</keyword>
<dbReference type="Pfam" id="PF00701">
    <property type="entry name" value="DHDPS"/>
    <property type="match status" value="1"/>
</dbReference>
<dbReference type="CDD" id="cd00950">
    <property type="entry name" value="DHDPS"/>
    <property type="match status" value="1"/>
</dbReference>
<evidence type="ECO:0000256" key="8">
    <source>
        <dbReference type="ARBA" id="ARBA00023154"/>
    </source>
</evidence>
<evidence type="ECO:0000256" key="9">
    <source>
        <dbReference type="ARBA" id="ARBA00023239"/>
    </source>
</evidence>
<dbReference type="InterPro" id="IPR002220">
    <property type="entry name" value="DapA-like"/>
</dbReference>
<gene>
    <name evidence="12" type="primary">dapA</name>
    <name evidence="16" type="ORF">EOV40_005480</name>
</gene>
<keyword evidence="6 12" id="KW-0028">Amino-acid biosynthesis</keyword>
<dbReference type="PIRSF" id="PIRSF001365">
    <property type="entry name" value="DHDPS"/>
    <property type="match status" value="1"/>
</dbReference>
<dbReference type="SUPFAM" id="SSF51569">
    <property type="entry name" value="Aldolase"/>
    <property type="match status" value="1"/>
</dbReference>
<comment type="catalytic activity">
    <reaction evidence="11 12">
        <text>L-aspartate 4-semialdehyde + pyruvate = (2S,4S)-4-hydroxy-2,3,4,5-tetrahydrodipicolinate + H2O + H(+)</text>
        <dbReference type="Rhea" id="RHEA:34171"/>
        <dbReference type="ChEBI" id="CHEBI:15361"/>
        <dbReference type="ChEBI" id="CHEBI:15377"/>
        <dbReference type="ChEBI" id="CHEBI:15378"/>
        <dbReference type="ChEBI" id="CHEBI:67139"/>
        <dbReference type="ChEBI" id="CHEBI:537519"/>
        <dbReference type="EC" id="4.3.3.7"/>
    </reaction>
</comment>
<dbReference type="PRINTS" id="PR00146">
    <property type="entry name" value="DHPICSNTHASE"/>
</dbReference>
<dbReference type="EMBL" id="CP042808">
    <property type="protein sequence ID" value="QEE85216.1"/>
    <property type="molecule type" value="Genomic_DNA"/>
</dbReference>
<dbReference type="GO" id="GO:0005829">
    <property type="term" value="C:cytosol"/>
    <property type="evidence" value="ECO:0007669"/>
    <property type="project" value="TreeGrafter"/>
</dbReference>
<comment type="subunit">
    <text evidence="12">Homotetramer; dimer of dimers.</text>
</comment>
<evidence type="ECO:0000256" key="10">
    <source>
        <dbReference type="ARBA" id="ARBA00023270"/>
    </source>
</evidence>
<accession>A0A5B9GKF9</accession>
<comment type="subcellular location">
    <subcellularLocation>
        <location evidence="12">Cytoplasm</location>
    </subcellularLocation>
</comment>
<dbReference type="RefSeq" id="WP_128105256.1">
    <property type="nucleotide sequence ID" value="NZ_CP042808.1"/>
</dbReference>
<dbReference type="PANTHER" id="PTHR12128:SF66">
    <property type="entry name" value="4-HYDROXY-2-OXOGLUTARATE ALDOLASE, MITOCHONDRIAL"/>
    <property type="match status" value="1"/>
</dbReference>
<dbReference type="InterPro" id="IPR020625">
    <property type="entry name" value="Schiff_base-form_aldolases_AS"/>
</dbReference>
<evidence type="ECO:0000256" key="1">
    <source>
        <dbReference type="ARBA" id="ARBA00003294"/>
    </source>
</evidence>
<evidence type="ECO:0000256" key="12">
    <source>
        <dbReference type="HAMAP-Rule" id="MF_00418"/>
    </source>
</evidence>
<dbReference type="UniPathway" id="UPA00034">
    <property type="reaction ID" value="UER00017"/>
</dbReference>
<sequence length="296" mass="31375">MSDTFFSGSITALITPMNRDGSLDFASFEKLVDWQIREGTSALCAVGTTGESPTLSHAEHHAVVERTIKVSAGRVPVIAGAGSNSTSEAIDLAQYAEKAGANAVLVVAPYYNKPTQEGLYRHYMAIADAISIPVILYNIPGRSIVDISVETMARLARHPNIIGVKDATANLLRPLQVRRAVEKRFNQLSGEDGTAVAFLAAGGDGCISVTANVAPALCANVQKAWQEGRTQDAIAIQDKLLPLHDTLFCESNPAPAKYAASLLGLAGETCRLPLAPLTEPSREKVRAALVDVGLLN</sequence>
<comment type="similarity">
    <text evidence="3 12 13">Belongs to the DapA family.</text>
</comment>
<dbReference type="NCBIfam" id="TIGR00674">
    <property type="entry name" value="dapA"/>
    <property type="match status" value="1"/>
</dbReference>
<feature type="active site" description="Schiff-base intermediate with substrate" evidence="12 14">
    <location>
        <position position="165"/>
    </location>
</feature>
<feature type="binding site" evidence="12 15">
    <location>
        <position position="49"/>
    </location>
    <ligand>
        <name>pyruvate</name>
        <dbReference type="ChEBI" id="CHEBI:15361"/>
    </ligand>
</feature>
<comment type="caution">
    <text evidence="12">Was originally thought to be a dihydrodipicolinate synthase (DHDPS), catalyzing the condensation of (S)-aspartate-beta-semialdehyde [(S)-ASA] and pyruvate to dihydrodipicolinate (DHDP). However, it was shown in E.coli that the product of the enzymatic reaction is not dihydrodipicolinate but in fact (4S)-4-hydroxy-2,3,4,5-tetrahydro-(2S)-dipicolinic acid (HTPA), and that the consecutive dehydration reaction leading to DHDP is not spontaneous but catalyzed by DapB.</text>
</comment>
<dbReference type="InterPro" id="IPR005263">
    <property type="entry name" value="DapA"/>
</dbReference>
<proteinExistence type="inferred from homology"/>
<evidence type="ECO:0000313" key="16">
    <source>
        <dbReference type="EMBL" id="QEE85216.1"/>
    </source>
</evidence>
<dbReference type="PANTHER" id="PTHR12128">
    <property type="entry name" value="DIHYDRODIPICOLINATE SYNTHASE"/>
    <property type="match status" value="1"/>
</dbReference>
<feature type="site" description="Part of a proton relay during catalysis" evidence="12">
    <location>
        <position position="48"/>
    </location>
</feature>
<keyword evidence="5 12" id="KW-0963">Cytoplasm</keyword>
<dbReference type="Gene3D" id="3.20.20.70">
    <property type="entry name" value="Aldolase class I"/>
    <property type="match status" value="1"/>
</dbReference>
<dbReference type="AlphaFoldDB" id="A0A5B9GKF9"/>
<organism evidence="16 17">
    <name type="scientific">Acetobacter oryzoeni</name>
    <dbReference type="NCBI Taxonomy" id="2500548"/>
    <lineage>
        <taxon>Bacteria</taxon>
        <taxon>Pseudomonadati</taxon>
        <taxon>Pseudomonadota</taxon>
        <taxon>Alphaproteobacteria</taxon>
        <taxon>Acetobacterales</taxon>
        <taxon>Acetobacteraceae</taxon>
        <taxon>Acetobacter</taxon>
    </lineage>
</organism>
<keyword evidence="7 12" id="KW-0220">Diaminopimelate biosynthesis</keyword>